<dbReference type="PROSITE" id="PS51012">
    <property type="entry name" value="ABC_TM2"/>
    <property type="match status" value="1"/>
</dbReference>
<evidence type="ECO:0000256" key="3">
    <source>
        <dbReference type="ARBA" id="ARBA00022989"/>
    </source>
</evidence>
<keyword evidence="3 5" id="KW-1133">Transmembrane helix</keyword>
<dbReference type="OrthoDB" id="2827674at2"/>
<comment type="caution">
    <text evidence="5">Lacks conserved residue(s) required for the propagation of feature annotation.</text>
</comment>
<feature type="transmembrane region" description="Helical" evidence="5">
    <location>
        <begin position="133"/>
        <end position="162"/>
    </location>
</feature>
<keyword evidence="4 5" id="KW-0472">Membrane</keyword>
<dbReference type="GO" id="GO:0043190">
    <property type="term" value="C:ATP-binding cassette (ABC) transporter complex"/>
    <property type="evidence" value="ECO:0007669"/>
    <property type="project" value="InterPro"/>
</dbReference>
<dbReference type="PIRSF" id="PIRSF006648">
    <property type="entry name" value="DrrB"/>
    <property type="match status" value="1"/>
</dbReference>
<dbReference type="InterPro" id="IPR000412">
    <property type="entry name" value="ABC_2_transport"/>
</dbReference>
<dbReference type="InterPro" id="IPR013525">
    <property type="entry name" value="ABC2_TM"/>
</dbReference>
<dbReference type="Proteomes" id="UP000307756">
    <property type="component" value="Unassembled WGS sequence"/>
</dbReference>
<evidence type="ECO:0000256" key="1">
    <source>
        <dbReference type="ARBA" id="ARBA00004141"/>
    </source>
</evidence>
<evidence type="ECO:0000313" key="7">
    <source>
        <dbReference type="EMBL" id="TKC19099.1"/>
    </source>
</evidence>
<dbReference type="InterPro" id="IPR047817">
    <property type="entry name" value="ABC2_TM_bact-type"/>
</dbReference>
<comment type="caution">
    <text evidence="7">The sequence shown here is derived from an EMBL/GenBank/DDBJ whole genome shotgun (WGS) entry which is preliminary data.</text>
</comment>
<feature type="transmembrane region" description="Helical" evidence="5">
    <location>
        <begin position="55"/>
        <end position="73"/>
    </location>
</feature>
<feature type="transmembrane region" description="Helical" evidence="5">
    <location>
        <begin position="219"/>
        <end position="241"/>
    </location>
</feature>
<dbReference type="PANTHER" id="PTHR43027">
    <property type="entry name" value="DOXORUBICIN RESISTANCE ABC TRANSPORTER PERMEASE PROTEIN DRRC-RELATED"/>
    <property type="match status" value="1"/>
</dbReference>
<dbReference type="GO" id="GO:0140359">
    <property type="term" value="F:ABC-type transporter activity"/>
    <property type="evidence" value="ECO:0007669"/>
    <property type="project" value="InterPro"/>
</dbReference>
<keyword evidence="8" id="KW-1185">Reference proteome</keyword>
<feature type="transmembrane region" description="Helical" evidence="5">
    <location>
        <begin position="24"/>
        <end position="43"/>
    </location>
</feature>
<comment type="subcellular location">
    <subcellularLocation>
        <location evidence="5">Cell membrane</location>
        <topology evidence="5">Multi-pass membrane protein</topology>
    </subcellularLocation>
    <subcellularLocation>
        <location evidence="1">Membrane</location>
        <topology evidence="1">Multi-pass membrane protein</topology>
    </subcellularLocation>
</comment>
<evidence type="ECO:0000256" key="4">
    <source>
        <dbReference type="ARBA" id="ARBA00023136"/>
    </source>
</evidence>
<dbReference type="RefSeq" id="WP_136829918.1">
    <property type="nucleotide sequence ID" value="NZ_SWBM01000001.1"/>
</dbReference>
<evidence type="ECO:0000313" key="8">
    <source>
        <dbReference type="Proteomes" id="UP000307756"/>
    </source>
</evidence>
<evidence type="ECO:0000256" key="5">
    <source>
        <dbReference type="RuleBase" id="RU361157"/>
    </source>
</evidence>
<dbReference type="Pfam" id="PF01061">
    <property type="entry name" value="ABC2_membrane"/>
    <property type="match status" value="1"/>
</dbReference>
<name>A0A4U1D982_9BACI</name>
<keyword evidence="5" id="KW-1003">Cell membrane</keyword>
<feature type="domain" description="ABC transmembrane type-2" evidence="6">
    <location>
        <begin position="18"/>
        <end position="244"/>
    </location>
</feature>
<organism evidence="7 8">
    <name type="scientific">Robertmurraya kyonggiensis</name>
    <dbReference type="NCBI Taxonomy" id="1037680"/>
    <lineage>
        <taxon>Bacteria</taxon>
        <taxon>Bacillati</taxon>
        <taxon>Bacillota</taxon>
        <taxon>Bacilli</taxon>
        <taxon>Bacillales</taxon>
        <taxon>Bacillaceae</taxon>
        <taxon>Robertmurraya</taxon>
    </lineage>
</organism>
<sequence>MTTINWLTLLVREIKYFTNFENKMYQFLLFFQPLMFLSIVYFLNEYRGDINDGRFVIASALISMWSYVLYSSGSALTSQKWSDTLKLLLVSPVSLSAILMTKVISNSFIAMFSMLLSFIYAKFIFNFKVEIASYTLFSIAILVLILSLSVMGLILAIVFVAFQNVYDYQNLILTPMVLMCGVFIPVEQFPLVVKVVSYIIPMTWGIKSVYEALQLSSPIYTTMTISILISLFYLLAAFFIIKRIELLLRKTGKLGAI</sequence>
<proteinExistence type="inferred from homology"/>
<dbReference type="AlphaFoldDB" id="A0A4U1D982"/>
<dbReference type="PANTHER" id="PTHR43027:SF1">
    <property type="entry name" value="DOXORUBICIN RESISTANCE ABC TRANSPORTER PERMEASE PROTEIN DRRC-RELATED"/>
    <property type="match status" value="1"/>
</dbReference>
<feature type="transmembrane region" description="Helical" evidence="5">
    <location>
        <begin position="93"/>
        <end position="121"/>
    </location>
</feature>
<keyword evidence="2 5" id="KW-0812">Transmembrane</keyword>
<protein>
    <recommendedName>
        <fullName evidence="5">Transport permease protein</fullName>
    </recommendedName>
</protein>
<accession>A0A4U1D982</accession>
<dbReference type="InterPro" id="IPR052902">
    <property type="entry name" value="ABC-2_transporter"/>
</dbReference>
<comment type="similarity">
    <text evidence="5">Belongs to the ABC-2 integral membrane protein family.</text>
</comment>
<reference evidence="7 8" key="1">
    <citation type="journal article" date="2011" name="J. Microbiol.">
        <title>Bacillus kyonggiensis sp. nov., isolated from soil of a lettuce field.</title>
        <authorList>
            <person name="Dong K."/>
            <person name="Lee S."/>
        </authorList>
    </citation>
    <scope>NUCLEOTIDE SEQUENCE [LARGE SCALE GENOMIC DNA]</scope>
    <source>
        <strain evidence="7 8">NB22</strain>
    </source>
</reference>
<dbReference type="EMBL" id="SWBM01000001">
    <property type="protein sequence ID" value="TKC19099.1"/>
    <property type="molecule type" value="Genomic_DNA"/>
</dbReference>
<evidence type="ECO:0000256" key="2">
    <source>
        <dbReference type="ARBA" id="ARBA00022692"/>
    </source>
</evidence>
<evidence type="ECO:0000259" key="6">
    <source>
        <dbReference type="PROSITE" id="PS51012"/>
    </source>
</evidence>
<gene>
    <name evidence="7" type="ORF">FA727_06010</name>
</gene>
<keyword evidence="5" id="KW-0813">Transport</keyword>